<dbReference type="Proteomes" id="UP000238348">
    <property type="component" value="Chromosome"/>
</dbReference>
<dbReference type="Pfam" id="PF01370">
    <property type="entry name" value="Epimerase"/>
    <property type="match status" value="1"/>
</dbReference>
<dbReference type="InterPro" id="IPR001509">
    <property type="entry name" value="Epimerase_deHydtase"/>
</dbReference>
<dbReference type="Gene3D" id="3.40.50.720">
    <property type="entry name" value="NAD(P)-binding Rossmann-like Domain"/>
    <property type="match status" value="1"/>
</dbReference>
<evidence type="ECO:0000313" key="2">
    <source>
        <dbReference type="EMBL" id="AUX46855.1"/>
    </source>
</evidence>
<dbReference type="PANTHER" id="PTHR48079:SF6">
    <property type="entry name" value="NAD(P)-BINDING DOMAIN-CONTAINING PROTEIN-RELATED"/>
    <property type="match status" value="1"/>
</dbReference>
<proteinExistence type="predicted"/>
<dbReference type="OrthoDB" id="9814124at2"/>
<dbReference type="RefSeq" id="WP_104984973.1">
    <property type="nucleotide sequence ID" value="NZ_CP012673.1"/>
</dbReference>
<dbReference type="PANTHER" id="PTHR48079">
    <property type="entry name" value="PROTEIN YEEZ"/>
    <property type="match status" value="1"/>
</dbReference>
<dbReference type="InterPro" id="IPR036291">
    <property type="entry name" value="NAD(P)-bd_dom_sf"/>
</dbReference>
<evidence type="ECO:0000313" key="3">
    <source>
        <dbReference type="Proteomes" id="UP000238348"/>
    </source>
</evidence>
<dbReference type="AlphaFoldDB" id="A0A2L0F5K3"/>
<dbReference type="GO" id="GO:0004029">
    <property type="term" value="F:aldehyde dehydrogenase (NAD+) activity"/>
    <property type="evidence" value="ECO:0007669"/>
    <property type="project" value="TreeGrafter"/>
</dbReference>
<dbReference type="InterPro" id="IPR051783">
    <property type="entry name" value="NAD(P)-dependent_oxidoreduct"/>
</dbReference>
<accession>A0A2L0F5K3</accession>
<dbReference type="GO" id="GO:0005737">
    <property type="term" value="C:cytoplasm"/>
    <property type="evidence" value="ECO:0007669"/>
    <property type="project" value="TreeGrafter"/>
</dbReference>
<gene>
    <name evidence="2" type="ORF">SOCE26_083640</name>
</gene>
<feature type="domain" description="NAD-dependent epimerase/dehydratase" evidence="1">
    <location>
        <begin position="6"/>
        <end position="228"/>
    </location>
</feature>
<sequence>MQGKVVLVTGANGFVGHYVVKRLCEEGMRVRALVRRPDAQAELEAMGAETMLGEITEKRAREEAVRGAHFVVHNAASLSSGLDEARQVNVEATAGLAEAALAAGCERFVHVSTIAAYQLRNGGGVLDEAAPLVTEGDTYAVSKAEGEQALSAVAARGLPTVVLRPAVIFGVHPTSFWGSVVPRSVAAGQFPLVDGGEATMGYLHVSTLVEAVVRSLRVGEAVGQAFNILDGHFRWREYTAFFSAGALPAATAEQVPAFMSFRGSFSTEKAQRVLGLLPRDNFASSMAEITGAS</sequence>
<dbReference type="SUPFAM" id="SSF51735">
    <property type="entry name" value="NAD(P)-binding Rossmann-fold domains"/>
    <property type="match status" value="1"/>
</dbReference>
<name>A0A2L0F5K3_SORCE</name>
<evidence type="ECO:0000259" key="1">
    <source>
        <dbReference type="Pfam" id="PF01370"/>
    </source>
</evidence>
<reference evidence="2 3" key="1">
    <citation type="submission" date="2015-09" db="EMBL/GenBank/DDBJ databases">
        <title>Sorangium comparison.</title>
        <authorList>
            <person name="Zaburannyi N."/>
            <person name="Bunk B."/>
            <person name="Overmann J."/>
            <person name="Mueller R."/>
        </authorList>
    </citation>
    <scope>NUCLEOTIDE SEQUENCE [LARGE SCALE GENOMIC DNA]</scope>
    <source>
        <strain evidence="2 3">So ce26</strain>
    </source>
</reference>
<organism evidence="2 3">
    <name type="scientific">Sorangium cellulosum</name>
    <name type="common">Polyangium cellulosum</name>
    <dbReference type="NCBI Taxonomy" id="56"/>
    <lineage>
        <taxon>Bacteria</taxon>
        <taxon>Pseudomonadati</taxon>
        <taxon>Myxococcota</taxon>
        <taxon>Polyangia</taxon>
        <taxon>Polyangiales</taxon>
        <taxon>Polyangiaceae</taxon>
        <taxon>Sorangium</taxon>
    </lineage>
</organism>
<dbReference type="EMBL" id="CP012673">
    <property type="protein sequence ID" value="AUX46855.1"/>
    <property type="molecule type" value="Genomic_DNA"/>
</dbReference>
<protein>
    <recommendedName>
        <fullName evidence="1">NAD-dependent epimerase/dehydratase domain-containing protein</fullName>
    </recommendedName>
</protein>